<evidence type="ECO:0000256" key="1">
    <source>
        <dbReference type="ARBA" id="ARBA00004651"/>
    </source>
</evidence>
<keyword evidence="2" id="KW-1003">Cell membrane</keyword>
<dbReference type="InterPro" id="IPR050833">
    <property type="entry name" value="Poly_Biosynth_Transport"/>
</dbReference>
<reference evidence="7" key="1">
    <citation type="journal article" date="2015" name="Nature">
        <title>Complex archaea that bridge the gap between prokaryotes and eukaryotes.</title>
        <authorList>
            <person name="Spang A."/>
            <person name="Saw J.H."/>
            <person name="Jorgensen S.L."/>
            <person name="Zaremba-Niedzwiedzka K."/>
            <person name="Martijn J."/>
            <person name="Lind A.E."/>
            <person name="van Eijk R."/>
            <person name="Schleper C."/>
            <person name="Guy L."/>
            <person name="Ettema T.J."/>
        </authorList>
    </citation>
    <scope>NUCLEOTIDE SEQUENCE</scope>
</reference>
<feature type="transmembrane region" description="Helical" evidence="6">
    <location>
        <begin position="113"/>
        <end position="139"/>
    </location>
</feature>
<feature type="transmembrane region" description="Helical" evidence="6">
    <location>
        <begin position="258"/>
        <end position="280"/>
    </location>
</feature>
<evidence type="ECO:0008006" key="8">
    <source>
        <dbReference type="Google" id="ProtNLM"/>
    </source>
</evidence>
<dbReference type="PANTHER" id="PTHR30250">
    <property type="entry name" value="PST FAMILY PREDICTED COLANIC ACID TRANSPORTER"/>
    <property type="match status" value="1"/>
</dbReference>
<protein>
    <recommendedName>
        <fullName evidence="8">Polysaccharide biosynthesis protein C-terminal domain-containing protein</fullName>
    </recommendedName>
</protein>
<feature type="non-terminal residue" evidence="7">
    <location>
        <position position="346"/>
    </location>
</feature>
<organism evidence="7">
    <name type="scientific">marine sediment metagenome</name>
    <dbReference type="NCBI Taxonomy" id="412755"/>
    <lineage>
        <taxon>unclassified sequences</taxon>
        <taxon>metagenomes</taxon>
        <taxon>ecological metagenomes</taxon>
    </lineage>
</organism>
<evidence type="ECO:0000256" key="4">
    <source>
        <dbReference type="ARBA" id="ARBA00022989"/>
    </source>
</evidence>
<dbReference type="AlphaFoldDB" id="A0A0F8WAH1"/>
<evidence type="ECO:0000313" key="7">
    <source>
        <dbReference type="EMBL" id="KKK53623.1"/>
    </source>
</evidence>
<evidence type="ECO:0000256" key="5">
    <source>
        <dbReference type="ARBA" id="ARBA00023136"/>
    </source>
</evidence>
<sequence length="346" mass="39007">IQSQNLVLLVQLSSILLFTRSFLLAMQSVLIGSSNMKVYVIVNIIQKLTSFITIILFVSLNWTLYGPVIGLVLATGIAGLFGFFYIRKKILKRIEDNQSINWKCLPKIIKKGFFYSLISVVENIKYEVFILILTILGFYTDVSYIKVGLTISAVFYIITRPVGISLFPIFSKYSWKSSLDRIILKEVFQYSIKFLNIFISPVISFCIIFSFSLIPLIFGVNYIASIQFISIFLISFFPLALGLFALPLFFFSQGYPGLALLIEFTSFIVSSILSICFSIIMGSFGFVIGISFGPFLGLLLGILITNRKFGKELFSNTKNSILILVIANLLCGSLFIGFYFFNFILV</sequence>
<comment type="subcellular location">
    <subcellularLocation>
        <location evidence="1">Cell membrane</location>
        <topology evidence="1">Multi-pass membrane protein</topology>
    </subcellularLocation>
</comment>
<feature type="transmembrane region" description="Helical" evidence="6">
    <location>
        <begin position="64"/>
        <end position="86"/>
    </location>
</feature>
<gene>
    <name evidence="7" type="ORF">LCGC14_3092930</name>
</gene>
<feature type="transmembrane region" description="Helical" evidence="6">
    <location>
        <begin position="194"/>
        <end position="218"/>
    </location>
</feature>
<keyword evidence="3 6" id="KW-0812">Transmembrane</keyword>
<feature type="transmembrane region" description="Helical" evidence="6">
    <location>
        <begin position="286"/>
        <end position="309"/>
    </location>
</feature>
<feature type="transmembrane region" description="Helical" evidence="6">
    <location>
        <begin position="38"/>
        <end position="58"/>
    </location>
</feature>
<accession>A0A0F8WAH1</accession>
<comment type="caution">
    <text evidence="7">The sequence shown here is derived from an EMBL/GenBank/DDBJ whole genome shotgun (WGS) entry which is preliminary data.</text>
</comment>
<feature type="transmembrane region" description="Helical" evidence="6">
    <location>
        <begin position="151"/>
        <end position="173"/>
    </location>
</feature>
<dbReference type="EMBL" id="LAZR01066409">
    <property type="protein sequence ID" value="KKK53623.1"/>
    <property type="molecule type" value="Genomic_DNA"/>
</dbReference>
<keyword evidence="4 6" id="KW-1133">Transmembrane helix</keyword>
<proteinExistence type="predicted"/>
<dbReference type="GO" id="GO:0005886">
    <property type="term" value="C:plasma membrane"/>
    <property type="evidence" value="ECO:0007669"/>
    <property type="project" value="UniProtKB-SubCell"/>
</dbReference>
<feature type="transmembrane region" description="Helical" evidence="6">
    <location>
        <begin position="321"/>
        <end position="341"/>
    </location>
</feature>
<feature type="non-terminal residue" evidence="7">
    <location>
        <position position="1"/>
    </location>
</feature>
<evidence type="ECO:0000256" key="2">
    <source>
        <dbReference type="ARBA" id="ARBA00022475"/>
    </source>
</evidence>
<feature type="transmembrane region" description="Helical" evidence="6">
    <location>
        <begin position="6"/>
        <end position="26"/>
    </location>
</feature>
<evidence type="ECO:0000256" key="6">
    <source>
        <dbReference type="SAM" id="Phobius"/>
    </source>
</evidence>
<keyword evidence="5 6" id="KW-0472">Membrane</keyword>
<feature type="transmembrane region" description="Helical" evidence="6">
    <location>
        <begin position="224"/>
        <end position="251"/>
    </location>
</feature>
<name>A0A0F8WAH1_9ZZZZ</name>
<evidence type="ECO:0000256" key="3">
    <source>
        <dbReference type="ARBA" id="ARBA00022692"/>
    </source>
</evidence>
<dbReference type="PANTHER" id="PTHR30250:SF11">
    <property type="entry name" value="O-ANTIGEN TRANSPORTER-RELATED"/>
    <property type="match status" value="1"/>
</dbReference>